<evidence type="ECO:0000313" key="1">
    <source>
        <dbReference type="EMBL" id="CAG6639843.1"/>
    </source>
</evidence>
<name>A0A8D8VZ41_9HEMI</name>
<accession>A0A8D8VZ41</accession>
<proteinExistence type="predicted"/>
<reference evidence="1" key="1">
    <citation type="submission" date="2021-05" db="EMBL/GenBank/DDBJ databases">
        <authorList>
            <person name="Alioto T."/>
            <person name="Alioto T."/>
            <person name="Gomez Garrido J."/>
        </authorList>
    </citation>
    <scope>NUCLEOTIDE SEQUENCE</scope>
</reference>
<organism evidence="1">
    <name type="scientific">Cacopsylla melanoneura</name>
    <dbReference type="NCBI Taxonomy" id="428564"/>
    <lineage>
        <taxon>Eukaryota</taxon>
        <taxon>Metazoa</taxon>
        <taxon>Ecdysozoa</taxon>
        <taxon>Arthropoda</taxon>
        <taxon>Hexapoda</taxon>
        <taxon>Insecta</taxon>
        <taxon>Pterygota</taxon>
        <taxon>Neoptera</taxon>
        <taxon>Paraneoptera</taxon>
        <taxon>Hemiptera</taxon>
        <taxon>Sternorrhyncha</taxon>
        <taxon>Psylloidea</taxon>
        <taxon>Psyllidae</taxon>
        <taxon>Psyllinae</taxon>
        <taxon>Cacopsylla</taxon>
    </lineage>
</organism>
<dbReference type="AlphaFoldDB" id="A0A8D8VZ41"/>
<sequence>MKFYMGKFLLIRFFCSHVYIVCSTLTRINTKYTIIEIDLEKEQYCIITIIIKKRSKKTDKNVSIKHCNTILFPVIFQKTIFRSDSSHNIKLSIRIRQFYNN</sequence>
<dbReference type="EMBL" id="HBUF01109155">
    <property type="protein sequence ID" value="CAG6639843.1"/>
    <property type="molecule type" value="Transcribed_RNA"/>
</dbReference>
<protein>
    <submittedName>
        <fullName evidence="1">Uncharacterized protein</fullName>
    </submittedName>
</protein>